<feature type="transmembrane region" description="Helical" evidence="5">
    <location>
        <begin position="338"/>
        <end position="359"/>
    </location>
</feature>
<comment type="caution">
    <text evidence="6">The sequence shown here is derived from an EMBL/GenBank/DDBJ whole genome shotgun (WGS) entry which is preliminary data.</text>
</comment>
<name>A0A1T1AXX9_RHOFE</name>
<feature type="transmembrane region" description="Helical" evidence="5">
    <location>
        <begin position="265"/>
        <end position="282"/>
    </location>
</feature>
<reference evidence="6 7" key="1">
    <citation type="submission" date="2017-01" db="EMBL/GenBank/DDBJ databases">
        <title>Genome sequencing of Rhodoferax fermentans JCM 7819.</title>
        <authorList>
            <person name="Kim Y.J."/>
            <person name="Farh M.E.-A."/>
            <person name="Yang D.-C."/>
        </authorList>
    </citation>
    <scope>NUCLEOTIDE SEQUENCE [LARGE SCALE GENOMIC DNA]</scope>
    <source>
        <strain evidence="6 7">JCM 7819</strain>
    </source>
</reference>
<dbReference type="EMBL" id="MTJN01000002">
    <property type="protein sequence ID" value="OOV08979.1"/>
    <property type="molecule type" value="Genomic_DNA"/>
</dbReference>
<accession>A0A1T1AXX9</accession>
<sequence length="435" mass="48065">MLTGIVHRPNLRRALINVFWLIGDKVLRMGVGLLVGVWVARYLGPEQFGILNYAMAFVALFGVFAGLGLNGVVVRDLVTNPGSANETLGTTFLLQFLGGWLSFGLVVFAINFARPDDSMTKLLVAVLGFAIVLKCTDVVRYWFEFKVQSKYVVWMENGIFLVLAIVKGALILMGAPLMAFVWAAFVESALVAVGLLVVYVWRAGGLGAWRIRFGRAKELLNDSWPLILSGLAIMVYMRIDQIMLGQMLGDESVGIYSAAVRISEVWYFIPMTIVASVFPSIVTTRKLSEQLYHQRLQNLYNTMVTLALGVALPMTFFSGWVVNLLFGSAYAEAGPVLALHVWSALFVFLGVASGSGYLTEHLQMLALGRTLLGAFVNLLANYILIPSFGILGAAMGTLVAQMSAAYLFDLFHPKTRKHFWMKTKSFVSFYRVSFK</sequence>
<keyword evidence="2 5" id="KW-0812">Transmembrane</keyword>
<feature type="transmembrane region" description="Helical" evidence="5">
    <location>
        <begin position="50"/>
        <end position="72"/>
    </location>
</feature>
<keyword evidence="7" id="KW-1185">Reference proteome</keyword>
<protein>
    <submittedName>
        <fullName evidence="6">O-unit flippase</fullName>
    </submittedName>
</protein>
<evidence type="ECO:0000256" key="1">
    <source>
        <dbReference type="ARBA" id="ARBA00004141"/>
    </source>
</evidence>
<feature type="transmembrane region" description="Helical" evidence="5">
    <location>
        <begin position="303"/>
        <end position="326"/>
    </location>
</feature>
<comment type="subcellular location">
    <subcellularLocation>
        <location evidence="1">Membrane</location>
        <topology evidence="1">Multi-pass membrane protein</topology>
    </subcellularLocation>
</comment>
<dbReference type="AlphaFoldDB" id="A0A1T1AXX9"/>
<evidence type="ECO:0000256" key="5">
    <source>
        <dbReference type="SAM" id="Phobius"/>
    </source>
</evidence>
<evidence type="ECO:0000313" key="7">
    <source>
        <dbReference type="Proteomes" id="UP000190750"/>
    </source>
</evidence>
<dbReference type="Pfam" id="PF01943">
    <property type="entry name" value="Polysacc_synt"/>
    <property type="match status" value="1"/>
</dbReference>
<dbReference type="PANTHER" id="PTHR43424">
    <property type="entry name" value="LOCUS PUTATIVE PROTEIN 1-RELATED"/>
    <property type="match status" value="1"/>
</dbReference>
<evidence type="ECO:0000313" key="6">
    <source>
        <dbReference type="EMBL" id="OOV08979.1"/>
    </source>
</evidence>
<dbReference type="InterPro" id="IPR052556">
    <property type="entry name" value="PolySynth_Transporter"/>
</dbReference>
<gene>
    <name evidence="6" type="ORF">RF819_07790</name>
</gene>
<dbReference type="Proteomes" id="UP000190750">
    <property type="component" value="Unassembled WGS sequence"/>
</dbReference>
<dbReference type="STRING" id="28066.RF819_07790"/>
<dbReference type="PANTHER" id="PTHR43424:SF1">
    <property type="entry name" value="LOCUS PUTATIVE PROTEIN 1-RELATED"/>
    <property type="match status" value="1"/>
</dbReference>
<evidence type="ECO:0000256" key="4">
    <source>
        <dbReference type="ARBA" id="ARBA00023136"/>
    </source>
</evidence>
<keyword evidence="4 5" id="KW-0472">Membrane</keyword>
<dbReference type="InterPro" id="IPR002797">
    <property type="entry name" value="Polysacc_synth"/>
</dbReference>
<evidence type="ECO:0000256" key="3">
    <source>
        <dbReference type="ARBA" id="ARBA00022989"/>
    </source>
</evidence>
<organism evidence="6 7">
    <name type="scientific">Rhodoferax fermentans</name>
    <dbReference type="NCBI Taxonomy" id="28066"/>
    <lineage>
        <taxon>Bacteria</taxon>
        <taxon>Pseudomonadati</taxon>
        <taxon>Pseudomonadota</taxon>
        <taxon>Betaproteobacteria</taxon>
        <taxon>Burkholderiales</taxon>
        <taxon>Comamonadaceae</taxon>
        <taxon>Rhodoferax</taxon>
    </lineage>
</organism>
<feature type="transmembrane region" description="Helical" evidence="5">
    <location>
        <begin position="222"/>
        <end position="239"/>
    </location>
</feature>
<feature type="transmembrane region" description="Helical" evidence="5">
    <location>
        <begin position="151"/>
        <end position="173"/>
    </location>
</feature>
<dbReference type="GO" id="GO:0016020">
    <property type="term" value="C:membrane"/>
    <property type="evidence" value="ECO:0007669"/>
    <property type="project" value="UniProtKB-SubCell"/>
</dbReference>
<feature type="transmembrane region" description="Helical" evidence="5">
    <location>
        <begin position="119"/>
        <end position="139"/>
    </location>
</feature>
<proteinExistence type="predicted"/>
<dbReference type="CDD" id="cd13128">
    <property type="entry name" value="MATE_Wzx_like"/>
    <property type="match status" value="1"/>
</dbReference>
<feature type="transmembrane region" description="Helical" evidence="5">
    <location>
        <begin position="92"/>
        <end position="113"/>
    </location>
</feature>
<evidence type="ECO:0000256" key="2">
    <source>
        <dbReference type="ARBA" id="ARBA00022692"/>
    </source>
</evidence>
<keyword evidence="3 5" id="KW-1133">Transmembrane helix</keyword>
<feature type="transmembrane region" description="Helical" evidence="5">
    <location>
        <begin position="179"/>
        <end position="201"/>
    </location>
</feature>